<dbReference type="InterPro" id="IPR057700">
    <property type="entry name" value="DUF7940"/>
</dbReference>
<gene>
    <name evidence="1" type="ORF">I5E68_09870</name>
</gene>
<evidence type="ECO:0000313" key="1">
    <source>
        <dbReference type="EMBL" id="MBH0113252.1"/>
    </source>
</evidence>
<dbReference type="EMBL" id="JADZGI010000001">
    <property type="protein sequence ID" value="MBH0113252.1"/>
    <property type="molecule type" value="Genomic_DNA"/>
</dbReference>
<dbReference type="Proteomes" id="UP000617634">
    <property type="component" value="Unassembled WGS sequence"/>
</dbReference>
<dbReference type="Pfam" id="PF25612">
    <property type="entry name" value="DUF7940"/>
    <property type="match status" value="1"/>
</dbReference>
<dbReference type="RefSeq" id="WP_197163334.1">
    <property type="nucleotide sequence ID" value="NZ_JADZGI010000001.1"/>
</dbReference>
<comment type="caution">
    <text evidence="1">The sequence shown here is derived from an EMBL/GenBank/DDBJ whole genome shotgun (WGS) entry which is preliminary data.</text>
</comment>
<dbReference type="AlphaFoldDB" id="A0A931HCG0"/>
<reference evidence="1" key="1">
    <citation type="submission" date="2020-11" db="EMBL/GenBank/DDBJ databases">
        <title>Novosphingobium aureum sp. nov., a marine bacterium isolated from sediment of a salt flat.</title>
        <authorList>
            <person name="Yoo Y."/>
            <person name="Kim J.-J."/>
        </authorList>
    </citation>
    <scope>NUCLEOTIDE SEQUENCE</scope>
    <source>
        <strain evidence="1">YJ-S2-02</strain>
    </source>
</reference>
<accession>A0A931HCG0</accession>
<evidence type="ECO:0000313" key="2">
    <source>
        <dbReference type="Proteomes" id="UP000617634"/>
    </source>
</evidence>
<sequence>MKITVIEDWRQAWRWSSVHLAAGYGMLQSWAAIDPDGYRLALAMLPDPVRRYCGIGLALLAIATRVTEVTAKGVTGDE</sequence>
<name>A0A931HCG0_9SPHN</name>
<keyword evidence="2" id="KW-1185">Reference proteome</keyword>
<organism evidence="1 2">
    <name type="scientific">Novosphingobium aureum</name>
    <dbReference type="NCBI Taxonomy" id="2792964"/>
    <lineage>
        <taxon>Bacteria</taxon>
        <taxon>Pseudomonadati</taxon>
        <taxon>Pseudomonadota</taxon>
        <taxon>Alphaproteobacteria</taxon>
        <taxon>Sphingomonadales</taxon>
        <taxon>Sphingomonadaceae</taxon>
        <taxon>Novosphingobium</taxon>
    </lineage>
</organism>
<proteinExistence type="predicted"/>
<protein>
    <submittedName>
        <fullName evidence="1">Uncharacterized protein</fullName>
    </submittedName>
</protein>